<organism evidence="2">
    <name type="scientific">Cacopsylla melanoneura</name>
    <dbReference type="NCBI Taxonomy" id="428564"/>
    <lineage>
        <taxon>Eukaryota</taxon>
        <taxon>Metazoa</taxon>
        <taxon>Ecdysozoa</taxon>
        <taxon>Arthropoda</taxon>
        <taxon>Hexapoda</taxon>
        <taxon>Insecta</taxon>
        <taxon>Pterygota</taxon>
        <taxon>Neoptera</taxon>
        <taxon>Paraneoptera</taxon>
        <taxon>Hemiptera</taxon>
        <taxon>Sternorrhyncha</taxon>
        <taxon>Psylloidea</taxon>
        <taxon>Psyllidae</taxon>
        <taxon>Psyllinae</taxon>
        <taxon>Cacopsylla</taxon>
    </lineage>
</organism>
<feature type="compositionally biased region" description="Low complexity" evidence="1">
    <location>
        <begin position="41"/>
        <end position="54"/>
    </location>
</feature>
<accession>A0A8D8TB41</accession>
<proteinExistence type="predicted"/>
<dbReference type="EMBL" id="HBUF01271063">
    <property type="protein sequence ID" value="CAG6685180.1"/>
    <property type="molecule type" value="Transcribed_RNA"/>
</dbReference>
<reference evidence="2" key="1">
    <citation type="submission" date="2021-05" db="EMBL/GenBank/DDBJ databases">
        <authorList>
            <person name="Alioto T."/>
            <person name="Alioto T."/>
            <person name="Gomez Garrido J."/>
        </authorList>
    </citation>
    <scope>NUCLEOTIDE SEQUENCE</scope>
</reference>
<evidence type="ECO:0000256" key="1">
    <source>
        <dbReference type="SAM" id="MobiDB-lite"/>
    </source>
</evidence>
<dbReference type="AlphaFoldDB" id="A0A8D8TB41"/>
<name>A0A8D8TB41_9HEMI</name>
<feature type="region of interest" description="Disordered" evidence="1">
    <location>
        <begin position="38"/>
        <end position="61"/>
    </location>
</feature>
<protein>
    <submittedName>
        <fullName evidence="2">Uncharacterized protein</fullName>
    </submittedName>
</protein>
<evidence type="ECO:0000313" key="2">
    <source>
        <dbReference type="EMBL" id="CAG6685180.1"/>
    </source>
</evidence>
<sequence length="185" mass="20932">MISREEYVRNLKQIEETYRQLLKLMYYAIQANTASSYAWDSSRPTSTTASPSSPEGSHTTKVHQYQKFKLKFNLDNKSNKPVSFNQFVPEPIIPVMRTVPNPDSINNDFVSLALSEPLREKVANSQLKRPGGNVDSGEFLDTLKFQKQNQGDSWGMNSMNMVHNEIKKNRKDGSGVGEFGKHSGK</sequence>